<comment type="caution">
    <text evidence="4">The sequence shown here is derived from an EMBL/GenBank/DDBJ whole genome shotgun (WGS) entry which is preliminary data.</text>
</comment>
<reference evidence="4" key="1">
    <citation type="journal article" date="2014" name="Int. J. Syst. Evol. Microbiol.">
        <title>Complete genome of a new Firmicutes species belonging to the dominant human colonic microbiota ('Ruminococcus bicirculans') reveals two chromosomes and a selective capacity to utilize plant glucans.</title>
        <authorList>
            <consortium name="NISC Comparative Sequencing Program"/>
            <person name="Wegmann U."/>
            <person name="Louis P."/>
            <person name="Goesmann A."/>
            <person name="Henrissat B."/>
            <person name="Duncan S.H."/>
            <person name="Flint H.J."/>
        </authorList>
    </citation>
    <scope>NUCLEOTIDE SEQUENCE</scope>
    <source>
        <strain evidence="4">VKM Ac-1246</strain>
    </source>
</reference>
<dbReference type="SUPFAM" id="SSF55729">
    <property type="entry name" value="Acyl-CoA N-acyltransferases (Nat)"/>
    <property type="match status" value="1"/>
</dbReference>
<dbReference type="PROSITE" id="PS51186">
    <property type="entry name" value="GNAT"/>
    <property type="match status" value="1"/>
</dbReference>
<accession>A0ABQ5T0H0</accession>
<name>A0ABQ5T0H0_9ACTN</name>
<protein>
    <submittedName>
        <fullName evidence="4">GCN5 family N-acetyltransferase</fullName>
    </submittedName>
</protein>
<dbReference type="InterPro" id="IPR000182">
    <property type="entry name" value="GNAT_dom"/>
</dbReference>
<keyword evidence="1" id="KW-0808">Transferase</keyword>
<dbReference type="Gene3D" id="3.40.630.30">
    <property type="match status" value="1"/>
</dbReference>
<dbReference type="CDD" id="cd04301">
    <property type="entry name" value="NAT_SF"/>
    <property type="match status" value="1"/>
</dbReference>
<keyword evidence="2" id="KW-0012">Acyltransferase</keyword>
<evidence type="ECO:0000256" key="1">
    <source>
        <dbReference type="ARBA" id="ARBA00022679"/>
    </source>
</evidence>
<proteinExistence type="predicted"/>
<evidence type="ECO:0000256" key="2">
    <source>
        <dbReference type="ARBA" id="ARBA00023315"/>
    </source>
</evidence>
<sequence>MPSVQVRPGSVTDLPAALSLLDDAVRWLTAQGRTGQWGTEPFSAIEARVEQIRQMLSERTARIAEVGGEVAGVAVLADEPMPYVERLDRPELYLQLIVTDRDRSGSGIGKVLIEDAVAIARQRGIGLVRLDCYAGDDGALIGAYERLGFTVEDRFTVDTGKAEPWPGAVLRMEL</sequence>
<dbReference type="PANTHER" id="PTHR43877">
    <property type="entry name" value="AMINOALKYLPHOSPHONATE N-ACETYLTRANSFERASE-RELATED-RELATED"/>
    <property type="match status" value="1"/>
</dbReference>
<dbReference type="InterPro" id="IPR016181">
    <property type="entry name" value="Acyl_CoA_acyltransferase"/>
</dbReference>
<dbReference type="Proteomes" id="UP001142292">
    <property type="component" value="Unassembled WGS sequence"/>
</dbReference>
<evidence type="ECO:0000313" key="5">
    <source>
        <dbReference type="Proteomes" id="UP001142292"/>
    </source>
</evidence>
<gene>
    <name evidence="4" type="ORF">GCM10017579_39730</name>
</gene>
<feature type="domain" description="N-acetyltransferase" evidence="3">
    <location>
        <begin position="4"/>
        <end position="174"/>
    </location>
</feature>
<dbReference type="EMBL" id="BSEL01000007">
    <property type="protein sequence ID" value="GLJ69937.1"/>
    <property type="molecule type" value="Genomic_DNA"/>
</dbReference>
<evidence type="ECO:0000259" key="3">
    <source>
        <dbReference type="PROSITE" id="PS51186"/>
    </source>
</evidence>
<reference evidence="4" key="2">
    <citation type="submission" date="2023-01" db="EMBL/GenBank/DDBJ databases">
        <authorList>
            <person name="Sun Q."/>
            <person name="Evtushenko L."/>
        </authorList>
    </citation>
    <scope>NUCLEOTIDE SEQUENCE</scope>
    <source>
        <strain evidence="4">VKM Ac-1246</strain>
    </source>
</reference>
<dbReference type="Pfam" id="PF00583">
    <property type="entry name" value="Acetyltransf_1"/>
    <property type="match status" value="1"/>
</dbReference>
<organism evidence="4 5">
    <name type="scientific">Nocardioides luteus</name>
    <dbReference type="NCBI Taxonomy" id="1844"/>
    <lineage>
        <taxon>Bacteria</taxon>
        <taxon>Bacillati</taxon>
        <taxon>Actinomycetota</taxon>
        <taxon>Actinomycetes</taxon>
        <taxon>Propionibacteriales</taxon>
        <taxon>Nocardioidaceae</taxon>
        <taxon>Nocardioides</taxon>
    </lineage>
</organism>
<evidence type="ECO:0000313" key="4">
    <source>
        <dbReference type="EMBL" id="GLJ69937.1"/>
    </source>
</evidence>
<dbReference type="InterPro" id="IPR050832">
    <property type="entry name" value="Bact_Acetyltransf"/>
</dbReference>
<keyword evidence="5" id="KW-1185">Reference proteome</keyword>